<reference evidence="2 3" key="1">
    <citation type="submission" date="2021-01" db="EMBL/GenBank/DDBJ databases">
        <title>Genomic Encyclopedia of Type Strains, Phase IV (KMG-IV): sequencing the most valuable type-strain genomes for metagenomic binning, comparative biology and taxonomic classification.</title>
        <authorList>
            <person name="Goeker M."/>
        </authorList>
    </citation>
    <scope>NUCLEOTIDE SEQUENCE [LARGE SCALE GENOMIC DNA]</scope>
    <source>
        <strain evidence="2 3">DSM 25890</strain>
    </source>
</reference>
<feature type="transmembrane region" description="Helical" evidence="1">
    <location>
        <begin position="121"/>
        <end position="139"/>
    </location>
</feature>
<protein>
    <submittedName>
        <fullName evidence="2">Dimeric dUTPase (All-alpha-NTP-PPase superfamily)</fullName>
    </submittedName>
</protein>
<keyword evidence="1" id="KW-1133">Transmembrane helix</keyword>
<dbReference type="InterPro" id="IPR016947">
    <property type="entry name" value="UCP030140"/>
</dbReference>
<dbReference type="RefSeq" id="WP_204401706.1">
    <property type="nucleotide sequence ID" value="NZ_JAFBEE010000008.1"/>
</dbReference>
<keyword evidence="3" id="KW-1185">Reference proteome</keyword>
<name>A0ABS2NPX6_9FIRM</name>
<dbReference type="Pfam" id="PF08761">
    <property type="entry name" value="dUTPase_2"/>
    <property type="match status" value="1"/>
</dbReference>
<accession>A0ABS2NPX6</accession>
<dbReference type="InterPro" id="IPR014871">
    <property type="entry name" value="dUTPase/dCTP_pyrophosphatase"/>
</dbReference>
<evidence type="ECO:0000313" key="3">
    <source>
        <dbReference type="Proteomes" id="UP001314796"/>
    </source>
</evidence>
<proteinExistence type="predicted"/>
<dbReference type="Proteomes" id="UP001314796">
    <property type="component" value="Unassembled WGS sequence"/>
</dbReference>
<sequence length="161" mass="18893">MNIQELFNIQKILDTKILQEHKLEGEDLVSRKIMALQVELGELANETRCFKYWSKKNPSGKQIILEEYVDCLHFVLSIGLEINFMEVSAEIKMEETTEVDQFLKVFANIADFQRDLSHEMYVTLWGNFILLGAIIGFSWEEINTAYLRKNEINHQRQVEGY</sequence>
<comment type="caution">
    <text evidence="2">The sequence shown here is derived from an EMBL/GenBank/DDBJ whole genome shotgun (WGS) entry which is preliminary data.</text>
</comment>
<organism evidence="2 3">
    <name type="scientific">Alkaliphilus hydrothermalis</name>
    <dbReference type="NCBI Taxonomy" id="1482730"/>
    <lineage>
        <taxon>Bacteria</taxon>
        <taxon>Bacillati</taxon>
        <taxon>Bacillota</taxon>
        <taxon>Clostridia</taxon>
        <taxon>Peptostreptococcales</taxon>
        <taxon>Natronincolaceae</taxon>
        <taxon>Alkaliphilus</taxon>
    </lineage>
</organism>
<dbReference type="SUPFAM" id="SSF101386">
    <property type="entry name" value="all-alpha NTP pyrophosphatases"/>
    <property type="match status" value="1"/>
</dbReference>
<dbReference type="Gene3D" id="1.10.4010.10">
    <property type="entry name" value="Type II deoxyuridine triphosphatase"/>
    <property type="match status" value="1"/>
</dbReference>
<keyword evidence="1" id="KW-0812">Transmembrane</keyword>
<gene>
    <name evidence="2" type="ORF">JOC73_001545</name>
</gene>
<keyword evidence="1" id="KW-0472">Membrane</keyword>
<dbReference type="PIRSF" id="PIRSF030140">
    <property type="entry name" value="UCP030140"/>
    <property type="match status" value="1"/>
</dbReference>
<dbReference type="CDD" id="cd11527">
    <property type="entry name" value="NTP-PPase_dUTPase"/>
    <property type="match status" value="1"/>
</dbReference>
<evidence type="ECO:0000313" key="2">
    <source>
        <dbReference type="EMBL" id="MBM7614983.1"/>
    </source>
</evidence>
<dbReference type="EMBL" id="JAFBEE010000008">
    <property type="protein sequence ID" value="MBM7614983.1"/>
    <property type="molecule type" value="Genomic_DNA"/>
</dbReference>
<evidence type="ECO:0000256" key="1">
    <source>
        <dbReference type="SAM" id="Phobius"/>
    </source>
</evidence>